<dbReference type="PANTHER" id="PTHR30055:SF234">
    <property type="entry name" value="HTH-TYPE TRANSCRIPTIONAL REGULATOR BETI"/>
    <property type="match status" value="1"/>
</dbReference>
<dbReference type="PANTHER" id="PTHR30055">
    <property type="entry name" value="HTH-TYPE TRANSCRIPTIONAL REGULATOR RUTR"/>
    <property type="match status" value="1"/>
</dbReference>
<dbReference type="InterPro" id="IPR001647">
    <property type="entry name" value="HTH_TetR"/>
</dbReference>
<evidence type="ECO:0000256" key="2">
    <source>
        <dbReference type="ARBA" id="ARBA00023125"/>
    </source>
</evidence>
<gene>
    <name evidence="6" type="ORF">MU0053_001412</name>
</gene>
<organism evidence="6 7">
    <name type="scientific">[Mycobacterium] burgundiense</name>
    <dbReference type="NCBI Taxonomy" id="3064286"/>
    <lineage>
        <taxon>Bacteria</taxon>
        <taxon>Bacillati</taxon>
        <taxon>Actinomycetota</taxon>
        <taxon>Actinomycetes</taxon>
        <taxon>Mycobacteriales</taxon>
        <taxon>Mycobacteriaceae</taxon>
        <taxon>Mycolicibacterium</taxon>
    </lineage>
</organism>
<evidence type="ECO:0000256" key="4">
    <source>
        <dbReference type="PROSITE-ProRule" id="PRU00335"/>
    </source>
</evidence>
<dbReference type="RefSeq" id="WP_308481656.1">
    <property type="nucleotide sequence ID" value="NZ_OY726397.1"/>
</dbReference>
<keyword evidence="3" id="KW-0804">Transcription</keyword>
<reference evidence="6 7" key="1">
    <citation type="submission" date="2023-08" db="EMBL/GenBank/DDBJ databases">
        <authorList>
            <person name="Folkvardsen B D."/>
            <person name="Norman A."/>
        </authorList>
    </citation>
    <scope>NUCLEOTIDE SEQUENCE [LARGE SCALE GENOMIC DNA]</scope>
    <source>
        <strain evidence="6 7">Mu0053</strain>
    </source>
</reference>
<proteinExistence type="predicted"/>
<dbReference type="EMBL" id="OY726397">
    <property type="protein sequence ID" value="CAJ1499430.1"/>
    <property type="molecule type" value="Genomic_DNA"/>
</dbReference>
<evidence type="ECO:0000313" key="7">
    <source>
        <dbReference type="Proteomes" id="UP001190465"/>
    </source>
</evidence>
<dbReference type="SUPFAM" id="SSF48498">
    <property type="entry name" value="Tetracyclin repressor-like, C-terminal domain"/>
    <property type="match status" value="1"/>
</dbReference>
<dbReference type="PROSITE" id="PS50977">
    <property type="entry name" value="HTH_TETR_2"/>
    <property type="match status" value="1"/>
</dbReference>
<dbReference type="Proteomes" id="UP001190465">
    <property type="component" value="Chromosome"/>
</dbReference>
<evidence type="ECO:0000256" key="3">
    <source>
        <dbReference type="ARBA" id="ARBA00023163"/>
    </source>
</evidence>
<dbReference type="InterPro" id="IPR036271">
    <property type="entry name" value="Tet_transcr_reg_TetR-rel_C_sf"/>
</dbReference>
<protein>
    <submittedName>
        <fullName evidence="6">TetR/AcrR family transcriptional regulator</fullName>
    </submittedName>
</protein>
<evidence type="ECO:0000256" key="1">
    <source>
        <dbReference type="ARBA" id="ARBA00023015"/>
    </source>
</evidence>
<dbReference type="Gene3D" id="1.10.357.10">
    <property type="entry name" value="Tetracycline Repressor, domain 2"/>
    <property type="match status" value="1"/>
</dbReference>
<name>A0ABM9LI83_9MYCO</name>
<dbReference type="SUPFAM" id="SSF46689">
    <property type="entry name" value="Homeodomain-like"/>
    <property type="match status" value="1"/>
</dbReference>
<dbReference type="InterPro" id="IPR050109">
    <property type="entry name" value="HTH-type_TetR-like_transc_reg"/>
</dbReference>
<feature type="domain" description="HTH tetR-type" evidence="5">
    <location>
        <begin position="21"/>
        <end position="81"/>
    </location>
</feature>
<dbReference type="Pfam" id="PF00440">
    <property type="entry name" value="TetR_N"/>
    <property type="match status" value="1"/>
</dbReference>
<evidence type="ECO:0000259" key="5">
    <source>
        <dbReference type="PROSITE" id="PS50977"/>
    </source>
</evidence>
<keyword evidence="2 4" id="KW-0238">DNA-binding</keyword>
<accession>A0ABM9LI83</accession>
<feature type="DNA-binding region" description="H-T-H motif" evidence="4">
    <location>
        <begin position="44"/>
        <end position="63"/>
    </location>
</feature>
<keyword evidence="1" id="KW-0805">Transcription regulation</keyword>
<sequence length="209" mass="22159">MDALTTSQAAGGRGGAVDSTDPEVAVILGAALRVMSSSAPEPPRVSDIIAAAGTCNKTFYRHFRGKDDLVMAVMERGIGIVTAAIATDMAARPDPVDQVTCWVEGLLAQLTDPHRFRMCRATIVQMSAIAQRRTPDDEIMAPLRELLTAPIAAMGRSDPDRDGDAVFHCTMGTLRRYLGSGHRPPRADVEHLMGFCLGGIGVGARGDDG</sequence>
<keyword evidence="7" id="KW-1185">Reference proteome</keyword>
<dbReference type="InterPro" id="IPR009057">
    <property type="entry name" value="Homeodomain-like_sf"/>
</dbReference>
<evidence type="ECO:0000313" key="6">
    <source>
        <dbReference type="EMBL" id="CAJ1499430.1"/>
    </source>
</evidence>